<proteinExistence type="predicted"/>
<evidence type="ECO:0000313" key="1">
    <source>
        <dbReference type="EMBL" id="QJB68427.1"/>
    </source>
</evidence>
<keyword evidence="2" id="KW-1185">Reference proteome</keyword>
<dbReference type="RefSeq" id="WP_168818270.1">
    <property type="nucleotide sequence ID" value="NZ_CP051217.1"/>
</dbReference>
<evidence type="ECO:0000313" key="2">
    <source>
        <dbReference type="Proteomes" id="UP000501600"/>
    </source>
</evidence>
<name>A0A6H2DJW2_9SPHN</name>
<dbReference type="Proteomes" id="UP000501600">
    <property type="component" value="Chromosome"/>
</dbReference>
<dbReference type="KEGG" id="phao:HF685_03170"/>
<protein>
    <submittedName>
        <fullName evidence="1">Uncharacterized protein</fullName>
    </submittedName>
</protein>
<dbReference type="EMBL" id="CP051217">
    <property type="protein sequence ID" value="QJB68427.1"/>
    <property type="molecule type" value="Genomic_DNA"/>
</dbReference>
<accession>A0A6H2DJW2</accession>
<reference evidence="1 2" key="1">
    <citation type="submission" date="2020-04" db="EMBL/GenBank/DDBJ databases">
        <title>Genome sequence for Sphingorhabdus sp. strain M1.</title>
        <authorList>
            <person name="Park S.-J."/>
        </authorList>
    </citation>
    <scope>NUCLEOTIDE SEQUENCE [LARGE SCALE GENOMIC DNA]</scope>
    <source>
        <strain evidence="1 2">JK6</strain>
    </source>
</reference>
<dbReference type="AlphaFoldDB" id="A0A6H2DJW2"/>
<sequence length="243" mass="26218">MQYDQPLLVVAKLSTHFRISSLVKQLKSEGQATYAPQANNASEQCEVILDGMSFLLSRYAPAELNKGFEIDTLANSFCKKPVSDSSAIGIALGENIKSGKHVATINRALLKLAILTGDIVNATHVSWLPARHNIDFGFFVEAANDYIAGGPVPALIQVAVNKSSDGALHTTGLDYFCGQEVVFQAPPDFPENESIKRLVRIAHDLATNGPIDNAIETSGLDVDETIRFQPSGDSKHLSVEIIV</sequence>
<organism evidence="1 2">
    <name type="scientific">Parasphingorhabdus halotolerans</name>
    <dbReference type="NCBI Taxonomy" id="2725558"/>
    <lineage>
        <taxon>Bacteria</taxon>
        <taxon>Pseudomonadati</taxon>
        <taxon>Pseudomonadota</taxon>
        <taxon>Alphaproteobacteria</taxon>
        <taxon>Sphingomonadales</taxon>
        <taxon>Sphingomonadaceae</taxon>
        <taxon>Parasphingorhabdus</taxon>
    </lineage>
</organism>
<gene>
    <name evidence="1" type="ORF">HF685_03170</name>
</gene>